<dbReference type="Gene3D" id="1.10.287.70">
    <property type="match status" value="1"/>
</dbReference>
<dbReference type="InterPro" id="IPR028082">
    <property type="entry name" value="Peripla_BP_I"/>
</dbReference>
<dbReference type="OrthoDB" id="5984008at2759"/>
<dbReference type="Pfam" id="PF01094">
    <property type="entry name" value="ANF_receptor"/>
    <property type="match status" value="1"/>
</dbReference>
<dbReference type="SUPFAM" id="SSF53850">
    <property type="entry name" value="Periplasmic binding protein-like II"/>
    <property type="match status" value="1"/>
</dbReference>
<accession>A0A8S0PV43</accession>
<dbReference type="InterPro" id="IPR015683">
    <property type="entry name" value="Ionotropic_Glu_rcpt"/>
</dbReference>
<dbReference type="EMBL" id="CACTIH010000253">
    <property type="protein sequence ID" value="CAA2958088.1"/>
    <property type="molecule type" value="Genomic_DNA"/>
</dbReference>
<evidence type="ECO:0000313" key="8">
    <source>
        <dbReference type="Proteomes" id="UP000594638"/>
    </source>
</evidence>
<proteinExistence type="predicted"/>
<dbReference type="Gene3D" id="3.40.50.2300">
    <property type="match status" value="1"/>
</dbReference>
<dbReference type="AlphaFoldDB" id="A0A8S0PV43"/>
<organism evidence="7 8">
    <name type="scientific">Olea europaea subsp. europaea</name>
    <dbReference type="NCBI Taxonomy" id="158383"/>
    <lineage>
        <taxon>Eukaryota</taxon>
        <taxon>Viridiplantae</taxon>
        <taxon>Streptophyta</taxon>
        <taxon>Embryophyta</taxon>
        <taxon>Tracheophyta</taxon>
        <taxon>Spermatophyta</taxon>
        <taxon>Magnoliopsida</taxon>
        <taxon>eudicotyledons</taxon>
        <taxon>Gunneridae</taxon>
        <taxon>Pentapetalae</taxon>
        <taxon>asterids</taxon>
        <taxon>lamiids</taxon>
        <taxon>Lamiales</taxon>
        <taxon>Oleaceae</taxon>
        <taxon>Oleeae</taxon>
        <taxon>Olea</taxon>
    </lineage>
</organism>
<dbReference type="SUPFAM" id="SSF53822">
    <property type="entry name" value="Periplasmic binding protein-like I"/>
    <property type="match status" value="1"/>
</dbReference>
<comment type="caution">
    <text evidence="7">The sequence shown here is derived from an EMBL/GenBank/DDBJ whole genome shotgun (WGS) entry which is preliminary data.</text>
</comment>
<keyword evidence="8" id="KW-1185">Reference proteome</keyword>
<evidence type="ECO:0000259" key="6">
    <source>
        <dbReference type="Pfam" id="PF01094"/>
    </source>
</evidence>
<protein>
    <recommendedName>
        <fullName evidence="6">Receptor ligand binding region domain-containing protein</fullName>
    </recommendedName>
</protein>
<keyword evidence="2 5" id="KW-0812">Transmembrane</keyword>
<evidence type="ECO:0000256" key="1">
    <source>
        <dbReference type="ARBA" id="ARBA00004370"/>
    </source>
</evidence>
<dbReference type="PANTHER" id="PTHR34836:SF1">
    <property type="entry name" value="OS09G0428600 PROTEIN"/>
    <property type="match status" value="1"/>
</dbReference>
<dbReference type="Gramene" id="OE9A116184T1">
    <property type="protein sequence ID" value="OE9A116184C1"/>
    <property type="gene ID" value="OE9A116184"/>
</dbReference>
<comment type="subcellular location">
    <subcellularLocation>
        <location evidence="1">Membrane</location>
    </subcellularLocation>
</comment>
<dbReference type="InterPro" id="IPR001828">
    <property type="entry name" value="ANF_lig-bd_rcpt"/>
</dbReference>
<sequence length="316" mass="36353">MVDLCINMALSDFYSEHTNYQTRLQLHTRDAKSLLEANFAGLQTAAEDKFLAEFGGKVHVPVISFTARSSTLPYSQNRYFIRTIPDDVYQAQAQALAAICQEFNWSEAVILYEDTESGIQFLSHLNKAFQESDIEIAYMSAISVSSEDNRILKELKKLMAKQQRVFLEHMNPLLGLVTGYFFLMMSEGKNSNRSYDDMLHEILDQVFDIVVGDTTIWGPRADYVDFSLPYSEPGVVLVVKNKKPLDMWIFVKPLRWNLWLTIIIACIFMGIVLRILEHTVPNTNEESVRPHREYGGIDAIFDEIPYMKIFLKKYDS</sequence>
<reference evidence="7 8" key="1">
    <citation type="submission" date="2019-12" db="EMBL/GenBank/DDBJ databases">
        <authorList>
            <person name="Alioto T."/>
            <person name="Alioto T."/>
            <person name="Gomez Garrido J."/>
        </authorList>
    </citation>
    <scope>NUCLEOTIDE SEQUENCE [LARGE SCALE GENOMIC DNA]</scope>
</reference>
<dbReference type="GO" id="GO:0016020">
    <property type="term" value="C:membrane"/>
    <property type="evidence" value="ECO:0007669"/>
    <property type="project" value="UniProtKB-SubCell"/>
</dbReference>
<feature type="transmembrane region" description="Helical" evidence="5">
    <location>
        <begin position="165"/>
        <end position="183"/>
    </location>
</feature>
<evidence type="ECO:0000256" key="5">
    <source>
        <dbReference type="SAM" id="Phobius"/>
    </source>
</evidence>
<dbReference type="Proteomes" id="UP000594638">
    <property type="component" value="Unassembled WGS sequence"/>
</dbReference>
<evidence type="ECO:0000256" key="4">
    <source>
        <dbReference type="ARBA" id="ARBA00023136"/>
    </source>
</evidence>
<name>A0A8S0PV43_OLEEU</name>
<evidence type="ECO:0000256" key="2">
    <source>
        <dbReference type="ARBA" id="ARBA00022692"/>
    </source>
</evidence>
<feature type="transmembrane region" description="Helical" evidence="5">
    <location>
        <begin position="256"/>
        <end position="276"/>
    </location>
</feature>
<keyword evidence="3 5" id="KW-1133">Transmembrane helix</keyword>
<dbReference type="Gene3D" id="3.40.190.10">
    <property type="entry name" value="Periplasmic binding protein-like II"/>
    <property type="match status" value="1"/>
</dbReference>
<feature type="domain" description="Receptor ligand binding region" evidence="6">
    <location>
        <begin position="4"/>
        <end position="177"/>
    </location>
</feature>
<dbReference type="PANTHER" id="PTHR34836">
    <property type="entry name" value="OS06G0188250 PROTEIN"/>
    <property type="match status" value="1"/>
</dbReference>
<gene>
    <name evidence="7" type="ORF">OLEA9_A116184</name>
</gene>
<keyword evidence="4 5" id="KW-0472">Membrane</keyword>
<evidence type="ECO:0000313" key="7">
    <source>
        <dbReference type="EMBL" id="CAA2958088.1"/>
    </source>
</evidence>
<evidence type="ECO:0000256" key="3">
    <source>
        <dbReference type="ARBA" id="ARBA00022989"/>
    </source>
</evidence>